<dbReference type="Pfam" id="PF11374">
    <property type="entry name" value="DUF3176"/>
    <property type="match status" value="1"/>
</dbReference>
<accession>A0AAV9GU73</accession>
<keyword evidence="1" id="KW-0812">Transmembrane</keyword>
<dbReference type="AlphaFoldDB" id="A0AAV9GU73"/>
<evidence type="ECO:0000256" key="1">
    <source>
        <dbReference type="SAM" id="Phobius"/>
    </source>
</evidence>
<sequence length="608" mass="65827">MDGTATRRVFGLWTTVRHWLLEILSLLASVGLLCTLVAVLNVFDNQPLSTVLLPASLSLNSVVAIIGVVAKGCFSVPLLECVSQWKWNWFHRSRPVDHFDAFDQASRGLWGSAALVWRFHFRHAATLGAAVYVISVMVSLFTQETIAYVPGVVRLDDSPAPSVRQVYHWGLDDLHKKFGDLAVDAALLTSLFDERGARTAIDVLATCSSANCTFPTFTTLSVCSDIVEITSSIISRNVTNAEVPWDLASDSETRYLGGAPGSAGDEAAQFIRNFSSGVEVILPNDFAIRIPNMNIAHLSPMNGTVAFKDDIRYRVGLIDMAAIFYNGDTKIPNGPNPTPIRAFEVLFYMCVNTYDVNVTNSIISSTAVSSHHTPTVSGAEAPLGCGALCNGTGSGTGTISNIAFHAGDSEYSVDVSSAQYIGASIARYLSGWRASTNKGEDIIHGYSAYKLMDDFDSYPAFGPEPSLSLVARRAAAGLNQVIQSTEWGNSIVVWGQAWESTVFIRVQWGWLGLLAGEIGLAIAFFCYTVYATHRIGIKPLKSSSMATLLALDAQARTAVEDAVSAEKGESGWARMDLDETKVRLQLKDRHLVLDSDDKTDKEAGLLTP</sequence>
<dbReference type="PANTHER" id="PTHR35394:SF5">
    <property type="entry name" value="DUF3176 DOMAIN-CONTAINING PROTEIN"/>
    <property type="match status" value="1"/>
</dbReference>
<organism evidence="2 3">
    <name type="scientific">Podospora aff. communis PSN243</name>
    <dbReference type="NCBI Taxonomy" id="3040156"/>
    <lineage>
        <taxon>Eukaryota</taxon>
        <taxon>Fungi</taxon>
        <taxon>Dikarya</taxon>
        <taxon>Ascomycota</taxon>
        <taxon>Pezizomycotina</taxon>
        <taxon>Sordariomycetes</taxon>
        <taxon>Sordariomycetidae</taxon>
        <taxon>Sordariales</taxon>
        <taxon>Podosporaceae</taxon>
        <taxon>Podospora</taxon>
    </lineage>
</organism>
<dbReference type="Proteomes" id="UP001321760">
    <property type="component" value="Unassembled WGS sequence"/>
</dbReference>
<evidence type="ECO:0000313" key="3">
    <source>
        <dbReference type="Proteomes" id="UP001321760"/>
    </source>
</evidence>
<feature type="transmembrane region" description="Helical" evidence="1">
    <location>
        <begin position="20"/>
        <end position="43"/>
    </location>
</feature>
<proteinExistence type="predicted"/>
<gene>
    <name evidence="2" type="ORF">QBC34DRAFT_58951</name>
</gene>
<feature type="transmembrane region" description="Helical" evidence="1">
    <location>
        <begin position="508"/>
        <end position="530"/>
    </location>
</feature>
<evidence type="ECO:0000313" key="2">
    <source>
        <dbReference type="EMBL" id="KAK4451201.1"/>
    </source>
</evidence>
<keyword evidence="3" id="KW-1185">Reference proteome</keyword>
<name>A0AAV9GU73_9PEZI</name>
<protein>
    <submittedName>
        <fullName evidence="2">Uncharacterized protein</fullName>
    </submittedName>
</protein>
<keyword evidence="1" id="KW-0472">Membrane</keyword>
<keyword evidence="1" id="KW-1133">Transmembrane helix</keyword>
<comment type="caution">
    <text evidence="2">The sequence shown here is derived from an EMBL/GenBank/DDBJ whole genome shotgun (WGS) entry which is preliminary data.</text>
</comment>
<dbReference type="EMBL" id="MU865929">
    <property type="protein sequence ID" value="KAK4451201.1"/>
    <property type="molecule type" value="Genomic_DNA"/>
</dbReference>
<feature type="transmembrane region" description="Helical" evidence="1">
    <location>
        <begin position="50"/>
        <end position="70"/>
    </location>
</feature>
<reference evidence="2" key="2">
    <citation type="submission" date="2023-05" db="EMBL/GenBank/DDBJ databases">
        <authorList>
            <consortium name="Lawrence Berkeley National Laboratory"/>
            <person name="Steindorff A."/>
            <person name="Hensen N."/>
            <person name="Bonometti L."/>
            <person name="Westerberg I."/>
            <person name="Brannstrom I.O."/>
            <person name="Guillou S."/>
            <person name="Cros-Aarteil S."/>
            <person name="Calhoun S."/>
            <person name="Haridas S."/>
            <person name="Kuo A."/>
            <person name="Mondo S."/>
            <person name="Pangilinan J."/>
            <person name="Riley R."/>
            <person name="Labutti K."/>
            <person name="Andreopoulos B."/>
            <person name="Lipzen A."/>
            <person name="Chen C."/>
            <person name="Yanf M."/>
            <person name="Daum C."/>
            <person name="Ng V."/>
            <person name="Clum A."/>
            <person name="Ohm R."/>
            <person name="Martin F."/>
            <person name="Silar P."/>
            <person name="Natvig D."/>
            <person name="Lalanne C."/>
            <person name="Gautier V."/>
            <person name="Ament-Velasquez S.L."/>
            <person name="Kruys A."/>
            <person name="Hutchinson M.I."/>
            <person name="Powell A.J."/>
            <person name="Barry K."/>
            <person name="Miller A.N."/>
            <person name="Grigoriev I.V."/>
            <person name="Debuchy R."/>
            <person name="Gladieux P."/>
            <person name="Thoren M.H."/>
            <person name="Johannesson H."/>
        </authorList>
    </citation>
    <scope>NUCLEOTIDE SEQUENCE</scope>
    <source>
        <strain evidence="2">PSN243</strain>
    </source>
</reference>
<dbReference type="PANTHER" id="PTHR35394">
    <property type="entry name" value="DUF3176 DOMAIN-CONTAINING PROTEIN"/>
    <property type="match status" value="1"/>
</dbReference>
<dbReference type="InterPro" id="IPR021514">
    <property type="entry name" value="DUF3176"/>
</dbReference>
<reference evidence="2" key="1">
    <citation type="journal article" date="2023" name="Mol. Phylogenet. Evol.">
        <title>Genome-scale phylogeny and comparative genomics of the fungal order Sordariales.</title>
        <authorList>
            <person name="Hensen N."/>
            <person name="Bonometti L."/>
            <person name="Westerberg I."/>
            <person name="Brannstrom I.O."/>
            <person name="Guillou S."/>
            <person name="Cros-Aarteil S."/>
            <person name="Calhoun S."/>
            <person name="Haridas S."/>
            <person name="Kuo A."/>
            <person name="Mondo S."/>
            <person name="Pangilinan J."/>
            <person name="Riley R."/>
            <person name="LaButti K."/>
            <person name="Andreopoulos B."/>
            <person name="Lipzen A."/>
            <person name="Chen C."/>
            <person name="Yan M."/>
            <person name="Daum C."/>
            <person name="Ng V."/>
            <person name="Clum A."/>
            <person name="Steindorff A."/>
            <person name="Ohm R.A."/>
            <person name="Martin F."/>
            <person name="Silar P."/>
            <person name="Natvig D.O."/>
            <person name="Lalanne C."/>
            <person name="Gautier V."/>
            <person name="Ament-Velasquez S.L."/>
            <person name="Kruys A."/>
            <person name="Hutchinson M.I."/>
            <person name="Powell A.J."/>
            <person name="Barry K."/>
            <person name="Miller A.N."/>
            <person name="Grigoriev I.V."/>
            <person name="Debuchy R."/>
            <person name="Gladieux P."/>
            <person name="Hiltunen Thoren M."/>
            <person name="Johannesson H."/>
        </authorList>
    </citation>
    <scope>NUCLEOTIDE SEQUENCE</scope>
    <source>
        <strain evidence="2">PSN243</strain>
    </source>
</reference>